<dbReference type="EMBL" id="BSOH01000015">
    <property type="protein sequence ID" value="GLR18093.1"/>
    <property type="molecule type" value="Genomic_DNA"/>
</dbReference>
<dbReference type="Proteomes" id="UP001156666">
    <property type="component" value="Unassembled WGS sequence"/>
</dbReference>
<dbReference type="AlphaFoldDB" id="A0AA37STZ1"/>
<reference evidence="2" key="1">
    <citation type="journal article" date="2014" name="Int. J. Syst. Evol. Microbiol.">
        <title>Complete genome sequence of Corynebacterium casei LMG S-19264T (=DSM 44701T), isolated from a smear-ripened cheese.</title>
        <authorList>
            <consortium name="US DOE Joint Genome Institute (JGI-PGF)"/>
            <person name="Walter F."/>
            <person name="Albersmeier A."/>
            <person name="Kalinowski J."/>
            <person name="Ruckert C."/>
        </authorList>
    </citation>
    <scope>NUCLEOTIDE SEQUENCE</scope>
    <source>
        <strain evidence="2">NBRC 108769</strain>
    </source>
</reference>
<evidence type="ECO:0000256" key="1">
    <source>
        <dbReference type="SAM" id="MobiDB-lite"/>
    </source>
</evidence>
<accession>A0AA37STZ1</accession>
<evidence type="ECO:0000313" key="2">
    <source>
        <dbReference type="EMBL" id="GLR18093.1"/>
    </source>
</evidence>
<organism evidence="2 3">
    <name type="scientific">Portibacter lacus</name>
    <dbReference type="NCBI Taxonomy" id="1099794"/>
    <lineage>
        <taxon>Bacteria</taxon>
        <taxon>Pseudomonadati</taxon>
        <taxon>Bacteroidota</taxon>
        <taxon>Saprospiria</taxon>
        <taxon>Saprospirales</taxon>
        <taxon>Haliscomenobacteraceae</taxon>
        <taxon>Portibacter</taxon>
    </lineage>
</organism>
<feature type="compositionally biased region" description="Basic and acidic residues" evidence="1">
    <location>
        <begin position="1"/>
        <end position="14"/>
    </location>
</feature>
<name>A0AA37STZ1_9BACT</name>
<evidence type="ECO:0000313" key="3">
    <source>
        <dbReference type="Proteomes" id="UP001156666"/>
    </source>
</evidence>
<feature type="region of interest" description="Disordered" evidence="1">
    <location>
        <begin position="1"/>
        <end position="21"/>
    </location>
</feature>
<gene>
    <name evidence="2" type="ORF">GCM10007940_27080</name>
</gene>
<reference evidence="2" key="2">
    <citation type="submission" date="2023-01" db="EMBL/GenBank/DDBJ databases">
        <title>Draft genome sequence of Portibacter lacus strain NBRC 108769.</title>
        <authorList>
            <person name="Sun Q."/>
            <person name="Mori K."/>
        </authorList>
    </citation>
    <scope>NUCLEOTIDE SEQUENCE</scope>
    <source>
        <strain evidence="2">NBRC 108769</strain>
    </source>
</reference>
<keyword evidence="3" id="KW-1185">Reference proteome</keyword>
<protein>
    <submittedName>
        <fullName evidence="2">Uncharacterized protein</fullName>
    </submittedName>
</protein>
<proteinExistence type="predicted"/>
<comment type="caution">
    <text evidence="2">The sequence shown here is derived from an EMBL/GenBank/DDBJ whole genome shotgun (WGS) entry which is preliminary data.</text>
</comment>
<sequence length="150" mass="16990">MACGEKTTEAETPKKTTNQGTELSELDWMLGKWKREDTGELALWSKKENSYFGGMKVTLNNKEQAVIQGVLALEGRKDGIFFSTKEKGQRNANRVEYKMSNTNFDAPKFTNPNQSYPKHISYMKIGNDKIKVEETGVGGKGTSYYFVREI</sequence>